<evidence type="ECO:0000313" key="1">
    <source>
        <dbReference type="EMBL" id="CAK9309158.1"/>
    </source>
</evidence>
<sequence length="62" mass="6587">MDLMSTTSIAFTKLIDPDPSLMALGWTSTGLTGCLPPAPQYHCRTALVKVAEVTISFPSSES</sequence>
<keyword evidence="2" id="KW-1185">Reference proteome</keyword>
<protein>
    <submittedName>
        <fullName evidence="1">Uncharacterized protein</fullName>
    </submittedName>
</protein>
<gene>
    <name evidence="1" type="ORF">CITCOLO1_LOCUS697</name>
</gene>
<organism evidence="1 2">
    <name type="scientific">Citrullus colocynthis</name>
    <name type="common">colocynth</name>
    <dbReference type="NCBI Taxonomy" id="252529"/>
    <lineage>
        <taxon>Eukaryota</taxon>
        <taxon>Viridiplantae</taxon>
        <taxon>Streptophyta</taxon>
        <taxon>Embryophyta</taxon>
        <taxon>Tracheophyta</taxon>
        <taxon>Spermatophyta</taxon>
        <taxon>Magnoliopsida</taxon>
        <taxon>eudicotyledons</taxon>
        <taxon>Gunneridae</taxon>
        <taxon>Pentapetalae</taxon>
        <taxon>rosids</taxon>
        <taxon>fabids</taxon>
        <taxon>Cucurbitales</taxon>
        <taxon>Cucurbitaceae</taxon>
        <taxon>Benincaseae</taxon>
        <taxon>Citrullus</taxon>
    </lineage>
</organism>
<accession>A0ABP0XQV1</accession>
<proteinExistence type="predicted"/>
<name>A0ABP0XQV1_9ROSI</name>
<evidence type="ECO:0000313" key="2">
    <source>
        <dbReference type="Proteomes" id="UP001642487"/>
    </source>
</evidence>
<reference evidence="1 2" key="1">
    <citation type="submission" date="2024-03" db="EMBL/GenBank/DDBJ databases">
        <authorList>
            <person name="Gkanogiannis A."/>
            <person name="Becerra Lopez-Lavalle L."/>
        </authorList>
    </citation>
    <scope>NUCLEOTIDE SEQUENCE [LARGE SCALE GENOMIC DNA]</scope>
</reference>
<dbReference type="Proteomes" id="UP001642487">
    <property type="component" value="Chromosome 1"/>
</dbReference>
<dbReference type="EMBL" id="OZ021735">
    <property type="protein sequence ID" value="CAK9309158.1"/>
    <property type="molecule type" value="Genomic_DNA"/>
</dbReference>